<keyword evidence="7" id="KW-1185">Reference proteome</keyword>
<feature type="signal peptide" evidence="4">
    <location>
        <begin position="1"/>
        <end position="27"/>
    </location>
</feature>
<dbReference type="PANTHER" id="PTHR30061">
    <property type="entry name" value="MALTOSE-BINDING PERIPLASMIC PROTEIN"/>
    <property type="match status" value="1"/>
</dbReference>
<dbReference type="GO" id="GO:0055052">
    <property type="term" value="C:ATP-binding cassette (ABC) transporter complex, substrate-binding subunit-containing"/>
    <property type="evidence" value="ECO:0007669"/>
    <property type="project" value="TreeGrafter"/>
</dbReference>
<evidence type="ECO:0000256" key="1">
    <source>
        <dbReference type="ARBA" id="ARBA00008520"/>
    </source>
</evidence>
<keyword evidence="2" id="KW-0813">Transport</keyword>
<evidence type="ECO:0000256" key="2">
    <source>
        <dbReference type="ARBA" id="ARBA00022448"/>
    </source>
</evidence>
<protein>
    <submittedName>
        <fullName evidence="5 6">Extracellular solute-binding protein</fullName>
    </submittedName>
</protein>
<evidence type="ECO:0000256" key="4">
    <source>
        <dbReference type="SAM" id="SignalP"/>
    </source>
</evidence>
<comment type="similarity">
    <text evidence="1">Belongs to the bacterial solute-binding protein 1 family.</text>
</comment>
<reference evidence="5 7" key="1">
    <citation type="submission" date="2015-11" db="EMBL/GenBank/DDBJ databases">
        <title>Draft Genome Sequence of the Type Strain Trueperella bernardiae LCDC 89-0504T, Isolated from Blood Culture.</title>
        <authorList>
            <person name="Bernier A.-M."/>
            <person name="Bernard K."/>
        </authorList>
    </citation>
    <scope>NUCLEOTIDE SEQUENCE [LARGE SCALE GENOMIC DNA]</scope>
    <source>
        <strain evidence="5 7">LCDC 89-0504</strain>
    </source>
</reference>
<feature type="chain" id="PRO_5039536688" evidence="4">
    <location>
        <begin position="28"/>
        <end position="444"/>
    </location>
</feature>
<keyword evidence="3 4" id="KW-0732">Signal</keyword>
<reference evidence="6" key="2">
    <citation type="submission" date="2023-05" db="EMBL/GenBank/DDBJ databases">
        <title>Genomic Catalog of Human Bladder Bacteria.</title>
        <authorList>
            <person name="Du J."/>
        </authorList>
    </citation>
    <scope>NUCLEOTIDE SEQUENCE</scope>
    <source>
        <strain evidence="6">UMB1304A</strain>
    </source>
</reference>
<dbReference type="STRING" id="59561.AQZ59_00425"/>
<dbReference type="SUPFAM" id="SSF53850">
    <property type="entry name" value="Periplasmic binding protein-like II"/>
    <property type="match status" value="1"/>
</dbReference>
<comment type="caution">
    <text evidence="5">The sequence shown here is derived from an EMBL/GenBank/DDBJ whole genome shotgun (WGS) entry which is preliminary data.</text>
</comment>
<organism evidence="5 7">
    <name type="scientific">Trueperella bernardiae</name>
    <dbReference type="NCBI Taxonomy" id="59561"/>
    <lineage>
        <taxon>Bacteria</taxon>
        <taxon>Bacillati</taxon>
        <taxon>Actinomycetota</taxon>
        <taxon>Actinomycetes</taxon>
        <taxon>Actinomycetales</taxon>
        <taxon>Actinomycetaceae</taxon>
        <taxon>Trueperella</taxon>
    </lineage>
</organism>
<dbReference type="Proteomes" id="UP000054404">
    <property type="component" value="Unassembled WGS sequence"/>
</dbReference>
<dbReference type="OrthoDB" id="2515046at2"/>
<dbReference type="RefSeq" id="WP_062612729.1">
    <property type="nucleotide sequence ID" value="NZ_CAUPHE010000045.1"/>
</dbReference>
<evidence type="ECO:0000256" key="3">
    <source>
        <dbReference type="ARBA" id="ARBA00022729"/>
    </source>
</evidence>
<dbReference type="Gene3D" id="3.40.190.10">
    <property type="entry name" value="Periplasmic binding protein-like II"/>
    <property type="match status" value="1"/>
</dbReference>
<evidence type="ECO:0000313" key="7">
    <source>
        <dbReference type="Proteomes" id="UP000054404"/>
    </source>
</evidence>
<proteinExistence type="inferred from homology"/>
<dbReference type="GO" id="GO:0015768">
    <property type="term" value="P:maltose transport"/>
    <property type="evidence" value="ECO:0007669"/>
    <property type="project" value="TreeGrafter"/>
</dbReference>
<dbReference type="AlphaFoldDB" id="A0A0W1KLM3"/>
<sequence length="444" mass="46382">MTKLSSITKVGALFASGALILSACSNGAGGSESTTTPTSGGSQTSASGEPVTIEYLHRLPDGEGMVPVADIVARWNEEHPDIQVTSTKFDGAPADLIKKVQTDVSANNAACLFQAGYADLAELYVGGLVQDVTQYATKYADKFGDGPFGSMQLDGKYFGLPQDTGPLVYYYNKAAFEELGLNVPTTSQEFIDTAKKAAEKGKYIATFQTDEAGSIFPALSAAAGDQWFAIDGDSWKIDVTGKGTSAVADFWQQLLDAKAAPVIERWGADWKSKLNDGTIIGTIGAAWEAPLLADDMAGSDNVGKWSIAQLPDFGNGGGTGPDGGSGVVVSKTCQYPEQAMEFNAWFNTQVDDLASQGLVVAAADKPANPKYASFYGDEDVLAQFATANDAMKPFLYIPGWSAVWSNLGENAAAAGSGSSSVADVLNQAADTAKKAIENAGLTVK</sequence>
<accession>A0A0W1KLM3</accession>
<dbReference type="PANTHER" id="PTHR30061:SF50">
    <property type="entry name" value="MALTOSE_MALTODEXTRIN-BINDING PERIPLASMIC PROTEIN"/>
    <property type="match status" value="1"/>
</dbReference>
<gene>
    <name evidence="5" type="ORF">AQZ59_00425</name>
    <name evidence="6" type="ORF">QP858_05400</name>
</gene>
<dbReference type="EMBL" id="LNIZ01000002">
    <property type="protein sequence ID" value="KTF04444.1"/>
    <property type="molecule type" value="Genomic_DNA"/>
</dbReference>
<dbReference type="PROSITE" id="PS51257">
    <property type="entry name" value="PROKAR_LIPOPROTEIN"/>
    <property type="match status" value="1"/>
</dbReference>
<name>A0A0W1KLM3_9ACTO</name>
<dbReference type="GO" id="GO:1901982">
    <property type="term" value="F:maltose binding"/>
    <property type="evidence" value="ECO:0007669"/>
    <property type="project" value="TreeGrafter"/>
</dbReference>
<evidence type="ECO:0000313" key="5">
    <source>
        <dbReference type="EMBL" id="KTF04444.1"/>
    </source>
</evidence>
<dbReference type="Proteomes" id="UP001225576">
    <property type="component" value="Unassembled WGS sequence"/>
</dbReference>
<evidence type="ECO:0000313" key="6">
    <source>
        <dbReference type="EMBL" id="MDK8601897.1"/>
    </source>
</evidence>
<dbReference type="PATRIC" id="fig|59561.3.peg.419"/>
<dbReference type="EMBL" id="JASPDQ010000010">
    <property type="protein sequence ID" value="MDK8601897.1"/>
    <property type="molecule type" value="Genomic_DNA"/>
</dbReference>
<dbReference type="GO" id="GO:0042956">
    <property type="term" value="P:maltodextrin transmembrane transport"/>
    <property type="evidence" value="ECO:0007669"/>
    <property type="project" value="TreeGrafter"/>
</dbReference>